<dbReference type="Pfam" id="PF17853">
    <property type="entry name" value="GGDEF_2"/>
    <property type="match status" value="1"/>
</dbReference>
<dbReference type="RefSeq" id="WP_113032581.1">
    <property type="nucleotide sequence ID" value="NZ_QMFB01000011.1"/>
</dbReference>
<dbReference type="SMART" id="SM00342">
    <property type="entry name" value="HTH_ARAC"/>
    <property type="match status" value="1"/>
</dbReference>
<dbReference type="AlphaFoldDB" id="A0A329MK26"/>
<dbReference type="PANTHER" id="PTHR43280:SF28">
    <property type="entry name" value="HTH-TYPE TRANSCRIPTIONAL ACTIVATOR RHAS"/>
    <property type="match status" value="1"/>
</dbReference>
<proteinExistence type="predicted"/>
<dbReference type="EMBL" id="QMFB01000011">
    <property type="protein sequence ID" value="RAV19676.1"/>
    <property type="molecule type" value="Genomic_DNA"/>
</dbReference>
<dbReference type="SUPFAM" id="SSF46689">
    <property type="entry name" value="Homeodomain-like"/>
    <property type="match status" value="2"/>
</dbReference>
<dbReference type="PANTHER" id="PTHR43280">
    <property type="entry name" value="ARAC-FAMILY TRANSCRIPTIONAL REGULATOR"/>
    <property type="match status" value="1"/>
</dbReference>
<evidence type="ECO:0000256" key="3">
    <source>
        <dbReference type="ARBA" id="ARBA00022692"/>
    </source>
</evidence>
<evidence type="ECO:0000256" key="7">
    <source>
        <dbReference type="ARBA" id="ARBA00023136"/>
    </source>
</evidence>
<evidence type="ECO:0000259" key="10">
    <source>
        <dbReference type="PROSITE" id="PS01124"/>
    </source>
</evidence>
<dbReference type="Pfam" id="PF02743">
    <property type="entry name" value="dCache_1"/>
    <property type="match status" value="1"/>
</dbReference>
<dbReference type="Proteomes" id="UP000250369">
    <property type="component" value="Unassembled WGS sequence"/>
</dbReference>
<dbReference type="PROSITE" id="PS01124">
    <property type="entry name" value="HTH_ARAC_FAMILY_2"/>
    <property type="match status" value="1"/>
</dbReference>
<dbReference type="GO" id="GO:0043565">
    <property type="term" value="F:sequence-specific DNA binding"/>
    <property type="evidence" value="ECO:0007669"/>
    <property type="project" value="InterPro"/>
</dbReference>
<organism evidence="11 12">
    <name type="scientific">Paenibacillus contaminans</name>
    <dbReference type="NCBI Taxonomy" id="450362"/>
    <lineage>
        <taxon>Bacteria</taxon>
        <taxon>Bacillati</taxon>
        <taxon>Bacillota</taxon>
        <taxon>Bacilli</taxon>
        <taxon>Bacillales</taxon>
        <taxon>Paenibacillaceae</taxon>
        <taxon>Paenibacillus</taxon>
    </lineage>
</organism>
<dbReference type="InterPro" id="IPR018060">
    <property type="entry name" value="HTH_AraC"/>
</dbReference>
<evidence type="ECO:0000256" key="9">
    <source>
        <dbReference type="SAM" id="Phobius"/>
    </source>
</evidence>
<dbReference type="InterPro" id="IPR041522">
    <property type="entry name" value="CdaR_GGDEF"/>
</dbReference>
<protein>
    <recommendedName>
        <fullName evidence="10">HTH araC/xylS-type domain-containing protein</fullName>
    </recommendedName>
</protein>
<evidence type="ECO:0000313" key="11">
    <source>
        <dbReference type="EMBL" id="RAV19676.1"/>
    </source>
</evidence>
<gene>
    <name evidence="11" type="ORF">DQG23_19650</name>
</gene>
<keyword evidence="6" id="KW-0238">DNA-binding</keyword>
<dbReference type="InterPro" id="IPR033479">
    <property type="entry name" value="dCache_1"/>
</dbReference>
<evidence type="ECO:0000256" key="8">
    <source>
        <dbReference type="ARBA" id="ARBA00023163"/>
    </source>
</evidence>
<keyword evidence="5" id="KW-0805">Transcription regulation</keyword>
<feature type="domain" description="HTH araC/xylS-type" evidence="10">
    <location>
        <begin position="656"/>
        <end position="754"/>
    </location>
</feature>
<dbReference type="Pfam" id="PF12833">
    <property type="entry name" value="HTH_18"/>
    <property type="match status" value="1"/>
</dbReference>
<feature type="transmembrane region" description="Helical" evidence="9">
    <location>
        <begin position="20"/>
        <end position="42"/>
    </location>
</feature>
<keyword evidence="3 9" id="KW-0812">Transmembrane</keyword>
<keyword evidence="8" id="KW-0804">Transcription</keyword>
<keyword evidence="7 9" id="KW-0472">Membrane</keyword>
<keyword evidence="4 9" id="KW-1133">Transmembrane helix</keyword>
<evidence type="ECO:0000256" key="1">
    <source>
        <dbReference type="ARBA" id="ARBA00004651"/>
    </source>
</evidence>
<dbReference type="GO" id="GO:0003700">
    <property type="term" value="F:DNA-binding transcription factor activity"/>
    <property type="evidence" value="ECO:0007669"/>
    <property type="project" value="InterPro"/>
</dbReference>
<comment type="caution">
    <text evidence="11">The sequence shown here is derived from an EMBL/GenBank/DDBJ whole genome shotgun (WGS) entry which is preliminary data.</text>
</comment>
<dbReference type="PROSITE" id="PS00041">
    <property type="entry name" value="HTH_ARAC_FAMILY_1"/>
    <property type="match status" value="1"/>
</dbReference>
<evidence type="ECO:0000256" key="2">
    <source>
        <dbReference type="ARBA" id="ARBA00022475"/>
    </source>
</evidence>
<dbReference type="InterPro" id="IPR018062">
    <property type="entry name" value="HTH_AraC-typ_CS"/>
</dbReference>
<evidence type="ECO:0000313" key="12">
    <source>
        <dbReference type="Proteomes" id="UP000250369"/>
    </source>
</evidence>
<evidence type="ECO:0000256" key="4">
    <source>
        <dbReference type="ARBA" id="ARBA00022989"/>
    </source>
</evidence>
<dbReference type="OrthoDB" id="1975037at2"/>
<sequence>MTIWRRTVKTLINLPYRRKLYVYSVVLSLVPVLALGLVSSYVSTNSIQEEVERNQRIILQQLETQVDTFLMSLDQASLQLSNNGVIQKSLDTGVAKDRVESTLSMMDVIEKAIGYSEIKFEVSLYFNKYGVVYSSKQGIMRELDAPYSDIVRSETIKPFAATVIPANTYANMPEMMLIRTVPLQSSNPDGFVMLHLDMNKLKIYLDRLDLGGNRKLWIVDEKGIVVTSKEEQEIGTNLAADSGLFEYVNNPQLSGTVAFGKETFRASSFKSSFNGWTYMALTPTRELSYKADDIRKMMWILMGALAAAWALLAVYSTRRLYFPIQRLVRKLTSADGDKSEDGLQLIDNYMSGVIATNEHLKTELGLHQRENLYRRLLHGEVSHKEFRDFAEQYDITLKGSWFIVCVIDVDHYAAFQQTYKDKDRFLIMYALRNLVEEQSQALPSYVTVSPKPGQVVIVIGSDEVGLQTAETVRQTSRNIRENVKTYFSFTVSTVVSNARQAYSSINESYLEALELLEYRWMLGPNRDIASDELEPSLKRSYRLLFERKDAVMESVKQGDYDKARVNLKQMVDAVPRSLQHAEAVLGFFSYLIGEIELYLGENGYSLNDRFEYDVLEHLYQSASLNEVHAWLSEHIIPAVEHLIGSRNMSRQKQIVPQMMAYIQEHYETDLSLQQLSDRFGVSIPVLSKMFKEETGLNYLDYLIRFRMEKACEWLMQTDMPIKEITDRLRYTTVQNFSRIFKQVIGVPPGNYRKMHRGEQAQP</sequence>
<reference evidence="11 12" key="1">
    <citation type="journal article" date="2009" name="Int. J. Syst. Evol. Microbiol.">
        <title>Paenibacillus contaminans sp. nov., isolated from a contaminated laboratory plate.</title>
        <authorList>
            <person name="Chou J.H."/>
            <person name="Lee J.H."/>
            <person name="Lin M.C."/>
            <person name="Chang P.S."/>
            <person name="Arun A.B."/>
            <person name="Young C.C."/>
            <person name="Chen W.M."/>
        </authorList>
    </citation>
    <scope>NUCLEOTIDE SEQUENCE [LARGE SCALE GENOMIC DNA]</scope>
    <source>
        <strain evidence="11 12">CKOBP-6</strain>
    </source>
</reference>
<dbReference type="GO" id="GO:0005886">
    <property type="term" value="C:plasma membrane"/>
    <property type="evidence" value="ECO:0007669"/>
    <property type="project" value="UniProtKB-SubCell"/>
</dbReference>
<evidence type="ECO:0000256" key="5">
    <source>
        <dbReference type="ARBA" id="ARBA00023015"/>
    </source>
</evidence>
<dbReference type="InterPro" id="IPR009057">
    <property type="entry name" value="Homeodomain-like_sf"/>
</dbReference>
<name>A0A329MK26_9BACL</name>
<evidence type="ECO:0000256" key="6">
    <source>
        <dbReference type="ARBA" id="ARBA00023125"/>
    </source>
</evidence>
<accession>A0A329MK26</accession>
<dbReference type="Gene3D" id="3.30.450.20">
    <property type="entry name" value="PAS domain"/>
    <property type="match status" value="1"/>
</dbReference>
<keyword evidence="12" id="KW-1185">Reference proteome</keyword>
<keyword evidence="2" id="KW-1003">Cell membrane</keyword>
<dbReference type="Gene3D" id="1.10.10.60">
    <property type="entry name" value="Homeodomain-like"/>
    <property type="match status" value="2"/>
</dbReference>
<comment type="subcellular location">
    <subcellularLocation>
        <location evidence="1">Cell membrane</location>
        <topology evidence="1">Multi-pass membrane protein</topology>
    </subcellularLocation>
</comment>